<keyword evidence="4" id="KW-0813">Transport</keyword>
<dbReference type="Pfam" id="PF05662">
    <property type="entry name" value="YadA_stalk"/>
    <property type="match status" value="1"/>
</dbReference>
<keyword evidence="9" id="KW-0472">Membrane</keyword>
<evidence type="ECO:0000256" key="5">
    <source>
        <dbReference type="ARBA" id="ARBA00022452"/>
    </source>
</evidence>
<evidence type="ECO:0000256" key="2">
    <source>
        <dbReference type="ARBA" id="ARBA00004442"/>
    </source>
</evidence>
<evidence type="ECO:0000256" key="10">
    <source>
        <dbReference type="ARBA" id="ARBA00023237"/>
    </source>
</evidence>
<dbReference type="InterPro" id="IPR011049">
    <property type="entry name" value="Serralysin-like_metalloprot_C"/>
</dbReference>
<evidence type="ECO:0000256" key="6">
    <source>
        <dbReference type="ARBA" id="ARBA00022692"/>
    </source>
</evidence>
<feature type="domain" description="SLH" evidence="12">
    <location>
        <begin position="784"/>
        <end position="847"/>
    </location>
</feature>
<protein>
    <recommendedName>
        <fullName evidence="12">SLH domain-containing protein</fullName>
    </recommendedName>
</protein>
<reference evidence="13 14" key="1">
    <citation type="submission" date="2020-04" db="EMBL/GenBank/DDBJ databases">
        <authorList>
            <person name="Hitch T.C.A."/>
            <person name="Wylensek D."/>
            <person name="Clavel T."/>
        </authorList>
    </citation>
    <scope>NUCLEOTIDE SEQUENCE [LARGE SCALE GENOMIC DNA]</scope>
    <source>
        <strain evidence="13 14">WCA-386-APC-2A</strain>
    </source>
</reference>
<dbReference type="Gene3D" id="2.150.10.10">
    <property type="entry name" value="Serralysin-like metalloprotease, C-terminal"/>
    <property type="match status" value="5"/>
</dbReference>
<dbReference type="SUPFAM" id="SSF101967">
    <property type="entry name" value="Adhesin YadA, collagen-binding domain"/>
    <property type="match status" value="3"/>
</dbReference>
<dbReference type="InterPro" id="IPR051465">
    <property type="entry name" value="Cell_Envelope_Struct_Comp"/>
</dbReference>
<dbReference type="PROSITE" id="PS51272">
    <property type="entry name" value="SLH"/>
    <property type="match status" value="1"/>
</dbReference>
<evidence type="ECO:0000256" key="3">
    <source>
        <dbReference type="ARBA" id="ARBA00005848"/>
    </source>
</evidence>
<evidence type="ECO:0000256" key="11">
    <source>
        <dbReference type="SAM" id="SignalP"/>
    </source>
</evidence>
<dbReference type="InterPro" id="IPR008635">
    <property type="entry name" value="Coiled_stalk_dom"/>
</dbReference>
<dbReference type="Pfam" id="PF05658">
    <property type="entry name" value="YadA_head"/>
    <property type="match status" value="9"/>
</dbReference>
<dbReference type="InterPro" id="IPR005594">
    <property type="entry name" value="YadA_C"/>
</dbReference>
<evidence type="ECO:0000313" key="14">
    <source>
        <dbReference type="Proteomes" id="UP000536773"/>
    </source>
</evidence>
<dbReference type="GO" id="GO:0015031">
    <property type="term" value="P:protein transport"/>
    <property type="evidence" value="ECO:0007669"/>
    <property type="project" value="UniProtKB-KW"/>
</dbReference>
<dbReference type="Proteomes" id="UP000536773">
    <property type="component" value="Unassembled WGS sequence"/>
</dbReference>
<keyword evidence="5" id="KW-1134">Transmembrane beta strand</keyword>
<organism evidence="13 14">
    <name type="scientific">Megasphaera elsdenii</name>
    <dbReference type="NCBI Taxonomy" id="907"/>
    <lineage>
        <taxon>Bacteria</taxon>
        <taxon>Bacillati</taxon>
        <taxon>Bacillota</taxon>
        <taxon>Negativicutes</taxon>
        <taxon>Veillonellales</taxon>
        <taxon>Veillonellaceae</taxon>
        <taxon>Megasphaera</taxon>
    </lineage>
</organism>
<keyword evidence="10" id="KW-0998">Cell outer membrane</keyword>
<gene>
    <name evidence="13" type="ORF">HG933_01395</name>
</gene>
<feature type="chain" id="PRO_5032746946" description="SLH domain-containing protein" evidence="11">
    <location>
        <begin position="34"/>
        <end position="884"/>
    </location>
</feature>
<name>A0A848ENA8_MEGEL</name>
<evidence type="ECO:0000256" key="1">
    <source>
        <dbReference type="ARBA" id="ARBA00004241"/>
    </source>
</evidence>
<evidence type="ECO:0000313" key="13">
    <source>
        <dbReference type="EMBL" id="NMK38058.1"/>
    </source>
</evidence>
<proteinExistence type="inferred from homology"/>
<evidence type="ECO:0000256" key="7">
    <source>
        <dbReference type="ARBA" id="ARBA00022729"/>
    </source>
</evidence>
<dbReference type="AlphaFoldDB" id="A0A848ENA8"/>
<dbReference type="RefSeq" id="WP_169013012.1">
    <property type="nucleotide sequence ID" value="NZ_JABBJH010000001.1"/>
</dbReference>
<dbReference type="PANTHER" id="PTHR43308">
    <property type="entry name" value="OUTER MEMBRANE PROTEIN ALPHA-RELATED"/>
    <property type="match status" value="1"/>
</dbReference>
<dbReference type="InterPro" id="IPR001119">
    <property type="entry name" value="SLH_dom"/>
</dbReference>
<dbReference type="GO" id="GO:0009986">
    <property type="term" value="C:cell surface"/>
    <property type="evidence" value="ECO:0007669"/>
    <property type="project" value="UniProtKB-SubCell"/>
</dbReference>
<dbReference type="Pfam" id="PF00395">
    <property type="entry name" value="SLH"/>
    <property type="match status" value="1"/>
</dbReference>
<dbReference type="EMBL" id="JABBJH010000001">
    <property type="protein sequence ID" value="NMK38058.1"/>
    <property type="molecule type" value="Genomic_DNA"/>
</dbReference>
<comment type="subcellular location">
    <subcellularLocation>
        <location evidence="2">Cell outer membrane</location>
    </subcellularLocation>
    <subcellularLocation>
        <location evidence="1">Cell surface</location>
    </subcellularLocation>
</comment>
<evidence type="ECO:0000256" key="4">
    <source>
        <dbReference type="ARBA" id="ARBA00022448"/>
    </source>
</evidence>
<dbReference type="InterPro" id="IPR045584">
    <property type="entry name" value="Pilin-like"/>
</dbReference>
<evidence type="ECO:0000256" key="8">
    <source>
        <dbReference type="ARBA" id="ARBA00022927"/>
    </source>
</evidence>
<dbReference type="CDD" id="cd12820">
    <property type="entry name" value="LbR_YadA-like"/>
    <property type="match status" value="3"/>
</dbReference>
<keyword evidence="7 11" id="KW-0732">Signal</keyword>
<accession>A0A848ENA8</accession>
<keyword evidence="8" id="KW-0653">Protein transport</keyword>
<dbReference type="GO" id="GO:0009279">
    <property type="term" value="C:cell outer membrane"/>
    <property type="evidence" value="ECO:0007669"/>
    <property type="project" value="UniProtKB-SubCell"/>
</dbReference>
<feature type="signal peptide" evidence="11">
    <location>
        <begin position="1"/>
        <end position="33"/>
    </location>
</feature>
<sequence length="884" mass="92251">MKKDMSKKLIVAIRIACIGSVAMGIGGMQNAFAYTQPLTPIGYQADGGTITSHYSTVHVHQDGTVEWQNSSEYLEDNAQNDGNVAIGNFSKAGSLNDKNIIGTMNVIRESPTGTTYDYFQYVKQGDKYYKTWYDPQGNLQGYLLDAQLNVIPDSTPVALNLAGNITNNVAIGNHATTKSSSSVAIGDDSQSQGYRGIAIGADSQTGDTTDSADYNDGISAVAVGDGAKAMGNGSIATGQGSHAYGYASIASGVNAGANTTRSIAIGENATVSYNSQAADDPQRLVAEQAIAIGYNSQANGKDATAVGRQAVADRRNSTAYGNNSHANAYNSVAIGNKAIAGLKTETDSNPVAGQSAVAIGNRATATQEYTTAVGASTYASGWHAVAVGDSNRATGRYSTAMGAGYSTYTVDETDNDNTERERNYQTIGANQATGDYSTSVGYGNITMGQNSSAFGMQNVASGMDSLAYGSGNSIGQERQPGATTIQRDAVNAGNVTGFAVGHSNKIGGNLGGAFGDGNTVVAERSYAIGNSNQVSGKGGFAAGNQATVTAENGIAVGNDAHATIRDSVALGNGARTNEVVGTSVVEIPGTGTTYSNISGTSPVGTVSVGDVGKERTITNVAAGRIGPGSTDAVNGSELYAVKQQVGLNSTAIQNINNRMDSLDNRINKVGAGAAALAMLHPLDFDPDEKWDFATGYGHYGNENAVAVGAFYRPNEDTMFSIGGVVGDGHDMIGASISWKFGQKNHVSVNRVAAAKEIIELRKELNDLRSFVADAVSGNVLDLSKIQLFPDVPENHWAYDYVSTLAGNGVIEGYPDGYFDGHRAMTRYEMAGVLYRAMLRGVKLKERALKEFAPELDRIRVDTLTKHKDGSPDIQRVRTIPGKGC</sequence>
<keyword evidence="6" id="KW-0812">Transmembrane</keyword>
<evidence type="ECO:0000256" key="9">
    <source>
        <dbReference type="ARBA" id="ARBA00023136"/>
    </source>
</evidence>
<dbReference type="Gene3D" id="3.30.1300.30">
    <property type="entry name" value="GSPII I/J protein-like"/>
    <property type="match status" value="1"/>
</dbReference>
<evidence type="ECO:0000259" key="12">
    <source>
        <dbReference type="PROSITE" id="PS51272"/>
    </source>
</evidence>
<comment type="similarity">
    <text evidence="3">Belongs to the autotransporter-2 (AT-2) (TC 1.B.40) family.</text>
</comment>
<dbReference type="SUPFAM" id="SSF54523">
    <property type="entry name" value="Pili subunits"/>
    <property type="match status" value="1"/>
</dbReference>
<dbReference type="Pfam" id="PF03895">
    <property type="entry name" value="YadA_anchor"/>
    <property type="match status" value="1"/>
</dbReference>
<comment type="caution">
    <text evidence="13">The sequence shown here is derived from an EMBL/GenBank/DDBJ whole genome shotgun (WGS) entry which is preliminary data.</text>
</comment>
<dbReference type="InterPro" id="IPR008640">
    <property type="entry name" value="Adhesin_Head_dom"/>
</dbReference>